<dbReference type="EMBL" id="SJDT01000006">
    <property type="protein sequence ID" value="TBW20960.1"/>
    <property type="molecule type" value="Genomic_DNA"/>
</dbReference>
<organism evidence="7 8">
    <name type="scientific">Arcanobacterium bovis</name>
    <dbReference type="NCBI Taxonomy" id="2529275"/>
    <lineage>
        <taxon>Bacteria</taxon>
        <taxon>Bacillati</taxon>
        <taxon>Actinomycetota</taxon>
        <taxon>Actinomycetes</taxon>
        <taxon>Actinomycetales</taxon>
        <taxon>Actinomycetaceae</taxon>
        <taxon>Arcanobacterium</taxon>
    </lineage>
</organism>
<dbReference type="Gene3D" id="3.40.50.970">
    <property type="match status" value="1"/>
</dbReference>
<comment type="caution">
    <text evidence="7">The sequence shown here is derived from an EMBL/GenBank/DDBJ whole genome shotgun (WGS) entry which is preliminary data.</text>
</comment>
<accession>A0A4Q9V0R1</accession>
<evidence type="ECO:0000313" key="7">
    <source>
        <dbReference type="EMBL" id="TBW20960.1"/>
    </source>
</evidence>
<dbReference type="Proteomes" id="UP000293036">
    <property type="component" value="Unassembled WGS sequence"/>
</dbReference>
<sequence length="287" mass="31141">MAIDASIWRRLEDKAHELRSLTLDTVVWAGGGHIGGSLSAVDILTVLYHEVMNFDSSKLDDPDRDRFVLSKGHIGVGYAPVLADLGCFPKEWLKNFNHTGSPLGMHPDGSKVPGVEIATGSLGHGLSIAVGMAAASRLSGRNFRTYCLMGDGECNEGSIWEAAMAASHFKLGGLIGIVDRNKAMIDGMTEDVMALEPFADKWTAFGWEVFDIDGHNIPELVETFRAADAIKDKPVMIIANTIKGEGIDTIAGDYKWHYGSFGGDQAVEGHKALEEYHAKRVAKIKEK</sequence>
<dbReference type="OrthoDB" id="8732661at2"/>
<dbReference type="GO" id="GO:0000287">
    <property type="term" value="F:magnesium ion binding"/>
    <property type="evidence" value="ECO:0007669"/>
    <property type="project" value="UniProtKB-ARBA"/>
</dbReference>
<dbReference type="InterPro" id="IPR049557">
    <property type="entry name" value="Transketolase_CS"/>
</dbReference>
<dbReference type="PROSITE" id="PS00801">
    <property type="entry name" value="TRANSKETOLASE_1"/>
    <property type="match status" value="1"/>
</dbReference>
<dbReference type="SUPFAM" id="SSF52518">
    <property type="entry name" value="Thiamin diphosphate-binding fold (THDP-binding)"/>
    <property type="match status" value="1"/>
</dbReference>
<evidence type="ECO:0000256" key="4">
    <source>
        <dbReference type="ARBA" id="ARBA00022723"/>
    </source>
</evidence>
<evidence type="ECO:0000259" key="6">
    <source>
        <dbReference type="Pfam" id="PF00456"/>
    </source>
</evidence>
<evidence type="ECO:0000256" key="5">
    <source>
        <dbReference type="ARBA" id="ARBA00023052"/>
    </source>
</evidence>
<dbReference type="PANTHER" id="PTHR47514">
    <property type="entry name" value="TRANSKETOLASE N-TERMINAL SECTION-RELATED"/>
    <property type="match status" value="1"/>
</dbReference>
<keyword evidence="4" id="KW-0479">Metal-binding</keyword>
<keyword evidence="3" id="KW-0808">Transferase</keyword>
<dbReference type="RefSeq" id="WP_131282013.1">
    <property type="nucleotide sequence ID" value="NZ_JBHSLR010000005.1"/>
</dbReference>
<feature type="domain" description="Transketolase N-terminal" evidence="6">
    <location>
        <begin position="15"/>
        <end position="268"/>
    </location>
</feature>
<evidence type="ECO:0000256" key="3">
    <source>
        <dbReference type="ARBA" id="ARBA00022679"/>
    </source>
</evidence>
<keyword evidence="5" id="KW-0786">Thiamine pyrophosphate</keyword>
<comment type="cofactor">
    <cofactor evidence="1">
        <name>thiamine diphosphate</name>
        <dbReference type="ChEBI" id="CHEBI:58937"/>
    </cofactor>
</comment>
<keyword evidence="8" id="KW-1185">Reference proteome</keyword>
<evidence type="ECO:0000256" key="2">
    <source>
        <dbReference type="ARBA" id="ARBA00007131"/>
    </source>
</evidence>
<dbReference type="GO" id="GO:0016740">
    <property type="term" value="F:transferase activity"/>
    <property type="evidence" value="ECO:0007669"/>
    <property type="project" value="UniProtKB-KW"/>
</dbReference>
<dbReference type="AlphaFoldDB" id="A0A4Q9V0R1"/>
<evidence type="ECO:0000256" key="1">
    <source>
        <dbReference type="ARBA" id="ARBA00001964"/>
    </source>
</evidence>
<protein>
    <submittedName>
        <fullName evidence="7">Transketolase</fullName>
    </submittedName>
</protein>
<reference evidence="7 8" key="1">
    <citation type="submission" date="2019-02" db="EMBL/GenBank/DDBJ databases">
        <title>Arcanobacterium bovis sp. nov., isolated from the milk of a cow with mastitis.</title>
        <authorList>
            <person name="Sammra O."/>
            <person name="Foster G."/>
            <person name="Hassan A."/>
            <person name="Alssahen M."/>
            <person name="Laemmler C."/>
            <person name="Borowiak M."/>
            <person name="Malorny B."/>
            <person name="Abdulmawjood A."/>
        </authorList>
    </citation>
    <scope>NUCLEOTIDE SEQUENCE [LARGE SCALE GENOMIC DNA]</scope>
    <source>
        <strain evidence="7 8">C605018/01/1</strain>
    </source>
</reference>
<dbReference type="PANTHER" id="PTHR47514:SF1">
    <property type="entry name" value="TRANSKETOLASE N-TERMINAL SECTION-RELATED"/>
    <property type="match status" value="1"/>
</dbReference>
<dbReference type="InterPro" id="IPR005474">
    <property type="entry name" value="Transketolase_N"/>
</dbReference>
<dbReference type="InterPro" id="IPR029061">
    <property type="entry name" value="THDP-binding"/>
</dbReference>
<gene>
    <name evidence="7" type="ORF">EZJ44_07690</name>
</gene>
<dbReference type="Pfam" id="PF00456">
    <property type="entry name" value="Transketolase_N"/>
    <property type="match status" value="1"/>
</dbReference>
<comment type="similarity">
    <text evidence="2">Belongs to the transketolase family.</text>
</comment>
<proteinExistence type="inferred from homology"/>
<name>A0A4Q9V0R1_9ACTO</name>
<evidence type="ECO:0000313" key="8">
    <source>
        <dbReference type="Proteomes" id="UP000293036"/>
    </source>
</evidence>
<dbReference type="CDD" id="cd02012">
    <property type="entry name" value="TPP_TK"/>
    <property type="match status" value="1"/>
</dbReference>